<evidence type="ECO:0000313" key="8">
    <source>
        <dbReference type="EMBL" id="AFK56823.1"/>
    </source>
</evidence>
<dbReference type="Proteomes" id="UP000005258">
    <property type="component" value="Plasmid pTM3"/>
</dbReference>
<evidence type="ECO:0000256" key="1">
    <source>
        <dbReference type="ARBA" id="ARBA00001974"/>
    </source>
</evidence>
<keyword evidence="3" id="KW-0285">Flavoprotein</keyword>
<evidence type="ECO:0000256" key="5">
    <source>
        <dbReference type="ARBA" id="ARBA00022857"/>
    </source>
</evidence>
<evidence type="ECO:0000256" key="2">
    <source>
        <dbReference type="ARBA" id="ARBA00010139"/>
    </source>
</evidence>
<evidence type="ECO:0000313" key="9">
    <source>
        <dbReference type="Proteomes" id="UP000005258"/>
    </source>
</evidence>
<keyword evidence="5" id="KW-0521">NADP</keyword>
<dbReference type="PANTHER" id="PTHR43098:SF3">
    <property type="entry name" value="L-ORNITHINE N(5)-MONOOXYGENASE-RELATED"/>
    <property type="match status" value="1"/>
</dbReference>
<protein>
    <submittedName>
        <fullName evidence="8">Steroid monooxygenase</fullName>
    </submittedName>
</protein>
<sequence length="549" mass="61895">MSTGLDITVPTTEATPFTRLDAVVIGAGITGMYQLYKMRELGLNVRAYETGSGVGGTWYWNRYPGARVDSQAEIYNYWISEELYKAWKPSERFPAQPETEAWLNFVADQLDLRKDIQLNTRIVSAHYQEDTGRWDVRTADGEHIDTRFLLTCCGPLSAPLINRFPGQESFRGEVHHTGLWPKAGVDVKGKRVAVVGTGATGIQVIQSMAPEVALLKVFVRTPQYMVPLKNPKYSQADWDHWTSRFHETKQRVRSTFAGFDFDFANKPWAELTPSERTRILEKFWAEGSLSMWLATFPEIFFDEKIGEVVSEFVREKMRERLRHDPDLCRVLIPTRHTFGTHRVPLENGYLEVYLRDNVEAVDCRASPIERIVPEGIQTADGRIHDVDVIVLAVGYDAGTGGLARIDIRGRGGRSLKELWQKDIRTAMGFQVHGYPNLFMTTAPLAPSAALCNVPTCAQQQVDWIVGCVDYARRNGKKVIEATKEFEDAWVRHHDELASATLLSKTNSWYMGANVEGKPRRLVAYAGGVGAYNSQCDEEAAKGYPGFAMR</sequence>
<dbReference type="PANTHER" id="PTHR43098">
    <property type="entry name" value="L-ORNITHINE N(5)-MONOOXYGENASE-RELATED"/>
    <property type="match status" value="1"/>
</dbReference>
<keyword evidence="9" id="KW-1185">Reference proteome</keyword>
<dbReference type="InterPro" id="IPR036188">
    <property type="entry name" value="FAD/NAD-bd_sf"/>
</dbReference>
<geneLocation type="plasmid" evidence="8 9">
    <name>pTM3</name>
</geneLocation>
<evidence type="ECO:0000256" key="3">
    <source>
        <dbReference type="ARBA" id="ARBA00022630"/>
    </source>
</evidence>
<keyword evidence="4" id="KW-0274">FAD</keyword>
<keyword evidence="6" id="KW-0560">Oxidoreductase</keyword>
<dbReference type="RefSeq" id="WP_014747812.1">
    <property type="nucleotide sequence ID" value="NC_017958.1"/>
</dbReference>
<proteinExistence type="inferred from homology"/>
<comment type="similarity">
    <text evidence="2">Belongs to the FAD-binding monooxygenase family.</text>
</comment>
<reference evidence="8 9" key="1">
    <citation type="journal article" date="2012" name="J. Am. Chem. Soc.">
        <title>Bacterial biosynthesis and maturation of the didemnin anti-cancer agents.</title>
        <authorList>
            <person name="Xu Y."/>
            <person name="Kersten R.D."/>
            <person name="Nam S.J."/>
            <person name="Lu L."/>
            <person name="Al-Suwailem A.M."/>
            <person name="Zheng H."/>
            <person name="Fenical W."/>
            <person name="Dorrestein P.C."/>
            <person name="Moore B.S."/>
            <person name="Qian P.Y."/>
        </authorList>
    </citation>
    <scope>NUCLEOTIDE SEQUENCE [LARGE SCALE GENOMIC DNA]</scope>
    <source>
        <strain evidence="8 9">KA081020-065</strain>
    </source>
</reference>
<dbReference type="HOGENOM" id="CLU_006937_8_1_5"/>
<dbReference type="InterPro" id="IPR020946">
    <property type="entry name" value="Flavin_mOase-like"/>
</dbReference>
<dbReference type="AlphaFoldDB" id="I3TVN5"/>
<keyword evidence="8" id="KW-0614">Plasmid</keyword>
<dbReference type="GO" id="GO:0050660">
    <property type="term" value="F:flavin adenine dinucleotide binding"/>
    <property type="evidence" value="ECO:0007669"/>
    <property type="project" value="InterPro"/>
</dbReference>
<dbReference type="SUPFAM" id="SSF51905">
    <property type="entry name" value="FAD/NAD(P)-binding domain"/>
    <property type="match status" value="2"/>
</dbReference>
<accession>I3TVN5</accession>
<name>I3TVN5_TISMK</name>
<dbReference type="Pfam" id="PF00743">
    <property type="entry name" value="FMO-like"/>
    <property type="match status" value="1"/>
</dbReference>
<gene>
    <name evidence="8" type="primary">pamO</name>
    <name evidence="8" type="ordered locus">TMO_c0213</name>
</gene>
<dbReference type="InterPro" id="IPR050775">
    <property type="entry name" value="FAD-binding_Monooxygenases"/>
</dbReference>
<evidence type="ECO:0000256" key="6">
    <source>
        <dbReference type="ARBA" id="ARBA00023002"/>
    </source>
</evidence>
<keyword evidence="7 8" id="KW-0503">Monooxygenase</keyword>
<dbReference type="Gene3D" id="3.50.50.60">
    <property type="entry name" value="FAD/NAD(P)-binding domain"/>
    <property type="match status" value="2"/>
</dbReference>
<evidence type="ECO:0000256" key="4">
    <source>
        <dbReference type="ARBA" id="ARBA00022827"/>
    </source>
</evidence>
<dbReference type="PATRIC" id="fig|1110502.3.peg.5077"/>
<dbReference type="GO" id="GO:0050661">
    <property type="term" value="F:NADP binding"/>
    <property type="evidence" value="ECO:0007669"/>
    <property type="project" value="InterPro"/>
</dbReference>
<dbReference type="GO" id="GO:0004499">
    <property type="term" value="F:N,N-dimethylaniline monooxygenase activity"/>
    <property type="evidence" value="ECO:0007669"/>
    <property type="project" value="InterPro"/>
</dbReference>
<comment type="cofactor">
    <cofactor evidence="1">
        <name>FAD</name>
        <dbReference type="ChEBI" id="CHEBI:57692"/>
    </cofactor>
</comment>
<evidence type="ECO:0000256" key="7">
    <source>
        <dbReference type="ARBA" id="ARBA00023033"/>
    </source>
</evidence>
<dbReference type="EMBL" id="CP003239">
    <property type="protein sequence ID" value="AFK56823.1"/>
    <property type="molecule type" value="Genomic_DNA"/>
</dbReference>
<dbReference type="KEGG" id="tmo:TMO_c0213"/>
<organism evidence="8 9">
    <name type="scientific">Tistrella mobilis (strain KA081020-065)</name>
    <dbReference type="NCBI Taxonomy" id="1110502"/>
    <lineage>
        <taxon>Bacteria</taxon>
        <taxon>Pseudomonadati</taxon>
        <taxon>Pseudomonadota</taxon>
        <taxon>Alphaproteobacteria</taxon>
        <taxon>Geminicoccales</taxon>
        <taxon>Geminicoccaceae</taxon>
        <taxon>Tistrella</taxon>
    </lineage>
</organism>